<name>A0ACC1J5B3_9FUNG</name>
<reference evidence="1" key="1">
    <citation type="submission" date="2022-07" db="EMBL/GenBank/DDBJ databases">
        <title>Phylogenomic reconstructions and comparative analyses of Kickxellomycotina fungi.</title>
        <authorList>
            <person name="Reynolds N.K."/>
            <person name="Stajich J.E."/>
            <person name="Barry K."/>
            <person name="Grigoriev I.V."/>
            <person name="Crous P."/>
            <person name="Smith M.E."/>
        </authorList>
    </citation>
    <scope>NUCLEOTIDE SEQUENCE</scope>
    <source>
        <strain evidence="1">NRRL 5244</strain>
    </source>
</reference>
<protein>
    <submittedName>
        <fullName evidence="1">Uncharacterized protein</fullName>
    </submittedName>
</protein>
<evidence type="ECO:0000313" key="2">
    <source>
        <dbReference type="Proteomes" id="UP001150603"/>
    </source>
</evidence>
<evidence type="ECO:0000313" key="1">
    <source>
        <dbReference type="EMBL" id="KAJ1938241.1"/>
    </source>
</evidence>
<organism evidence="1 2">
    <name type="scientific">Linderina macrospora</name>
    <dbReference type="NCBI Taxonomy" id="4868"/>
    <lineage>
        <taxon>Eukaryota</taxon>
        <taxon>Fungi</taxon>
        <taxon>Fungi incertae sedis</taxon>
        <taxon>Zoopagomycota</taxon>
        <taxon>Kickxellomycotina</taxon>
        <taxon>Kickxellomycetes</taxon>
        <taxon>Kickxellales</taxon>
        <taxon>Kickxellaceae</taxon>
        <taxon>Linderina</taxon>
    </lineage>
</organism>
<dbReference type="Proteomes" id="UP001150603">
    <property type="component" value="Unassembled WGS sequence"/>
</dbReference>
<accession>A0ACC1J5B3</accession>
<feature type="non-terminal residue" evidence="1">
    <location>
        <position position="307"/>
    </location>
</feature>
<keyword evidence="2" id="KW-1185">Reference proteome</keyword>
<gene>
    <name evidence="1" type="ORF">FBU59_004502</name>
</gene>
<dbReference type="EMBL" id="JANBPW010003242">
    <property type="protein sequence ID" value="KAJ1938241.1"/>
    <property type="molecule type" value="Genomic_DNA"/>
</dbReference>
<sequence length="307" mass="32602">MSLLSFPALLDASAPPSDNYTQTQTQNKKAAIPRSSTSVSTLAFAPNGQWLVTGHQTHGHLTVWDTALETGTPLRRSGSTPGAATLSVTVSPNGSYVASTHANCQLRLWETEFWHSRVWSDFSANVSPLVWSPDSKSAFFSVVNGSSIFALAVYKKPPTLEVDISVVSAFEGHATTAADDTTESIRVGGAIRSLALDPTGQRLVVGFDADATSSDVTLLAAYLVNTIPLFRAGGDSNVLMPLGYIRGPNWGKQQKLNADSQSLPSLKAEKPAATCKKRVRVGLPAPTWFGFAPNFEPGALLAVAWAS</sequence>
<comment type="caution">
    <text evidence="1">The sequence shown here is derived from an EMBL/GenBank/DDBJ whole genome shotgun (WGS) entry which is preliminary data.</text>
</comment>
<proteinExistence type="predicted"/>